<dbReference type="GO" id="GO:0016491">
    <property type="term" value="F:oxidoreductase activity"/>
    <property type="evidence" value="ECO:0007669"/>
    <property type="project" value="InterPro"/>
</dbReference>
<dbReference type="InterPro" id="IPR009799">
    <property type="entry name" value="EthD_dom"/>
</dbReference>
<proteinExistence type="inferred from homology"/>
<reference evidence="2" key="1">
    <citation type="journal article" date="2020" name="Stud. Mycol.">
        <title>101 Dothideomycetes genomes: a test case for predicting lifestyles and emergence of pathogens.</title>
        <authorList>
            <person name="Haridas S."/>
            <person name="Albert R."/>
            <person name="Binder M."/>
            <person name="Bloem J."/>
            <person name="Labutti K."/>
            <person name="Salamov A."/>
            <person name="Andreopoulos B."/>
            <person name="Baker S."/>
            <person name="Barry K."/>
            <person name="Bills G."/>
            <person name="Bluhm B."/>
            <person name="Cannon C."/>
            <person name="Castanera R."/>
            <person name="Culley D."/>
            <person name="Daum C."/>
            <person name="Ezra D."/>
            <person name="Gonzalez J."/>
            <person name="Henrissat B."/>
            <person name="Kuo A."/>
            <person name="Liang C."/>
            <person name="Lipzen A."/>
            <person name="Lutzoni F."/>
            <person name="Magnuson J."/>
            <person name="Mondo S."/>
            <person name="Nolan M."/>
            <person name="Ohm R."/>
            <person name="Pangilinan J."/>
            <person name="Park H.-J."/>
            <person name="Ramirez L."/>
            <person name="Alfaro M."/>
            <person name="Sun H."/>
            <person name="Tritt A."/>
            <person name="Yoshinaga Y."/>
            <person name="Zwiers L.-H."/>
            <person name="Turgeon B."/>
            <person name="Goodwin S."/>
            <person name="Spatafora J."/>
            <person name="Crous P."/>
            <person name="Grigoriev I."/>
        </authorList>
    </citation>
    <scope>NUCLEOTIDE SEQUENCE</scope>
    <source>
        <strain evidence="2">CBS 269.34</strain>
    </source>
</reference>
<dbReference type="InterPro" id="IPR011008">
    <property type="entry name" value="Dimeric_a/b-barrel"/>
</dbReference>
<accession>A0A6A6R427</accession>
<gene>
    <name evidence="2" type="ORF">BU16DRAFT_524326</name>
</gene>
<dbReference type="PANTHER" id="PTHR40260">
    <property type="entry name" value="BLR8190 PROTEIN"/>
    <property type="match status" value="1"/>
</dbReference>
<dbReference type="EMBL" id="MU004185">
    <property type="protein sequence ID" value="KAF2498167.1"/>
    <property type="molecule type" value="Genomic_DNA"/>
</dbReference>
<protein>
    <recommendedName>
        <fullName evidence="4">EthD domain-containing protein</fullName>
    </recommendedName>
</protein>
<evidence type="ECO:0000313" key="2">
    <source>
        <dbReference type="EMBL" id="KAF2498167.1"/>
    </source>
</evidence>
<name>A0A6A6R427_9PEZI</name>
<dbReference type="AlphaFoldDB" id="A0A6A6R427"/>
<dbReference type="NCBIfam" id="TIGR02118">
    <property type="entry name" value="EthD family reductase"/>
    <property type="match status" value="2"/>
</dbReference>
<dbReference type="SUPFAM" id="SSF54909">
    <property type="entry name" value="Dimeric alpha+beta barrel"/>
    <property type="match status" value="2"/>
</dbReference>
<evidence type="ECO:0000256" key="1">
    <source>
        <dbReference type="ARBA" id="ARBA00005986"/>
    </source>
</evidence>
<evidence type="ECO:0000313" key="3">
    <source>
        <dbReference type="Proteomes" id="UP000799750"/>
    </source>
</evidence>
<sequence>MPTIMTILYPRTASSTFDLDYYLSKHMPLAAKYWYPRGMQRYHVETHAEGPYTVKAECVWDSLDAFKAAKEVEEEIKEIFGDVKNYSNEAPVQWFGEVVGTGEKSDPTAAMPSGIITVLYPRTATATFNLNYYLSTHLRLATKYWYPRGMKRYHVETYAEGPYAVKAELLWDSLDAWKAATEVEVEMKELVEDIKKYSSEDPVRLYGEVVGTGEKP</sequence>
<dbReference type="Gene3D" id="3.30.70.100">
    <property type="match status" value="2"/>
</dbReference>
<dbReference type="PANTHER" id="PTHR40260:SF2">
    <property type="entry name" value="BLR8190 PROTEIN"/>
    <property type="match status" value="1"/>
</dbReference>
<evidence type="ECO:0008006" key="4">
    <source>
        <dbReference type="Google" id="ProtNLM"/>
    </source>
</evidence>
<comment type="similarity">
    <text evidence="1">Belongs to the tpcK family.</text>
</comment>
<keyword evidence="3" id="KW-1185">Reference proteome</keyword>
<dbReference type="Proteomes" id="UP000799750">
    <property type="component" value="Unassembled WGS sequence"/>
</dbReference>
<dbReference type="OrthoDB" id="4892971at2759"/>
<organism evidence="2 3">
    <name type="scientific">Lophium mytilinum</name>
    <dbReference type="NCBI Taxonomy" id="390894"/>
    <lineage>
        <taxon>Eukaryota</taxon>
        <taxon>Fungi</taxon>
        <taxon>Dikarya</taxon>
        <taxon>Ascomycota</taxon>
        <taxon>Pezizomycotina</taxon>
        <taxon>Dothideomycetes</taxon>
        <taxon>Pleosporomycetidae</taxon>
        <taxon>Mytilinidiales</taxon>
        <taxon>Mytilinidiaceae</taxon>
        <taxon>Lophium</taxon>
    </lineage>
</organism>